<accession>A0A0C3BAP3</accession>
<gene>
    <name evidence="12" type="ORF">M408DRAFT_136157</name>
</gene>
<evidence type="ECO:0000256" key="8">
    <source>
        <dbReference type="ARBA" id="ARBA00023316"/>
    </source>
</evidence>
<evidence type="ECO:0000256" key="5">
    <source>
        <dbReference type="ARBA" id="ARBA00022989"/>
    </source>
</evidence>
<feature type="transmembrane region" description="Helical" evidence="10">
    <location>
        <begin position="121"/>
        <end position="146"/>
    </location>
</feature>
<dbReference type="STRING" id="933852.A0A0C3BAP3"/>
<dbReference type="PANTHER" id="PTHR31361:SF1">
    <property type="entry name" value="BETA-GLUCAN SYNTHESIS-ASSOCIATED PROTEIN KRE6-RELATED"/>
    <property type="match status" value="1"/>
</dbReference>
<sequence length="629" mass="69783">MPLRKSNASPAPPAFSALPTTPPQPQLRHRQQNSIPRTPDYFAGHYEKSDSSHSNASYRPANPFADAGSGRQPPSFSLSSKFSLSPDPSQWGYDVTPNSVDPDDWLHKPEKRGLDDTGSMWTVRGFSTVGCLGLLALIIVGLFLGWPVQDAIRKSMMSNNGGYNLGGINATGQIMETSYSLVDKDTPQDVRTKISPVDGRVMQLVFSDEFETEGRSFYPGDDPFWEAEDLYYWGTVDEEWYDPQQVSTRGGHLVLQLDRKDPIDNHNKSYVGGFITSWNKLCFTGGLIEASVQLPGSPHVNGLWPAIWTMGNLGRAGYGATTEGMWPYSYEACDIGTVPNQTENGFPDAQALQMGDKYTDFYMSFQPGQRLSSCTCPGEPHPGPVHRDGTFTARSSPEIDMFEAQIDDVLEGGSVSQSAQFAPFNGYYMWDNATYATYYMAQEDLHINSYGGGVYQQAGSVVSKTNRDCYQIPETPGATPCFTTMGFQYKPGFASDSAHVTWINDDKKSWKLDIAGFGADTNTMISERMVSKEPMYMIMNLGMSVGFSGAIDFERLTFPAEMKVDWIRIYQYEEDMNIGCDPASHPTSNYINAFPDAYSNPNITTWSLPRELGGYEQPWPKNSRVTPCS</sequence>
<evidence type="ECO:0000256" key="3">
    <source>
        <dbReference type="ARBA" id="ARBA00022692"/>
    </source>
</evidence>
<reference evidence="13" key="2">
    <citation type="submission" date="2015-01" db="EMBL/GenBank/DDBJ databases">
        <title>Evolutionary Origins and Diversification of the Mycorrhizal Mutualists.</title>
        <authorList>
            <consortium name="DOE Joint Genome Institute"/>
            <consortium name="Mycorrhizal Genomics Consortium"/>
            <person name="Kohler A."/>
            <person name="Kuo A."/>
            <person name="Nagy L.G."/>
            <person name="Floudas D."/>
            <person name="Copeland A."/>
            <person name="Barry K.W."/>
            <person name="Cichocki N."/>
            <person name="Veneault-Fourrey C."/>
            <person name="LaButti K."/>
            <person name="Lindquist E.A."/>
            <person name="Lipzen A."/>
            <person name="Lundell T."/>
            <person name="Morin E."/>
            <person name="Murat C."/>
            <person name="Riley R."/>
            <person name="Ohm R."/>
            <person name="Sun H."/>
            <person name="Tunlid A."/>
            <person name="Henrissat B."/>
            <person name="Grigoriev I.V."/>
            <person name="Hibbett D.S."/>
            <person name="Martin F."/>
        </authorList>
    </citation>
    <scope>NUCLEOTIDE SEQUENCE [LARGE SCALE GENOMIC DNA]</scope>
    <source>
        <strain evidence="13">MAFF 305830</strain>
    </source>
</reference>
<dbReference type="PANTHER" id="PTHR31361">
    <property type="entry name" value="BETA-GLUCAN SYNTHESIS-ASSOCIATED PROTEIN KRE6-RELATED"/>
    <property type="match status" value="1"/>
</dbReference>
<keyword evidence="13" id="KW-1185">Reference proteome</keyword>
<evidence type="ECO:0000256" key="4">
    <source>
        <dbReference type="ARBA" id="ARBA00022968"/>
    </source>
</evidence>
<dbReference type="Pfam" id="PF03935">
    <property type="entry name" value="SKN1_KRE6_Sbg1"/>
    <property type="match status" value="1"/>
</dbReference>
<proteinExistence type="inferred from homology"/>
<evidence type="ECO:0000256" key="2">
    <source>
        <dbReference type="ARBA" id="ARBA00010962"/>
    </source>
</evidence>
<evidence type="ECO:0000256" key="9">
    <source>
        <dbReference type="SAM" id="MobiDB-lite"/>
    </source>
</evidence>
<dbReference type="GO" id="GO:0005789">
    <property type="term" value="C:endoplasmic reticulum membrane"/>
    <property type="evidence" value="ECO:0007669"/>
    <property type="project" value="TreeGrafter"/>
</dbReference>
<keyword evidence="8" id="KW-0961">Cell wall biogenesis/degradation</keyword>
<dbReference type="SUPFAM" id="SSF49899">
    <property type="entry name" value="Concanavalin A-like lectins/glucanases"/>
    <property type="match status" value="1"/>
</dbReference>
<feature type="region of interest" description="Disordered" evidence="9">
    <location>
        <begin position="1"/>
        <end position="83"/>
    </location>
</feature>
<evidence type="ECO:0000313" key="12">
    <source>
        <dbReference type="EMBL" id="KIM28521.1"/>
    </source>
</evidence>
<feature type="compositionally biased region" description="Low complexity" evidence="9">
    <location>
        <begin position="73"/>
        <end position="83"/>
    </location>
</feature>
<evidence type="ECO:0000256" key="7">
    <source>
        <dbReference type="ARBA" id="ARBA00023180"/>
    </source>
</evidence>
<dbReference type="GO" id="GO:0031505">
    <property type="term" value="P:fungal-type cell wall organization"/>
    <property type="evidence" value="ECO:0007669"/>
    <property type="project" value="TreeGrafter"/>
</dbReference>
<evidence type="ECO:0000256" key="6">
    <source>
        <dbReference type="ARBA" id="ARBA00023136"/>
    </source>
</evidence>
<dbReference type="Gene3D" id="2.60.120.200">
    <property type="match status" value="2"/>
</dbReference>
<organism evidence="12 13">
    <name type="scientific">Serendipita vermifera MAFF 305830</name>
    <dbReference type="NCBI Taxonomy" id="933852"/>
    <lineage>
        <taxon>Eukaryota</taxon>
        <taxon>Fungi</taxon>
        <taxon>Dikarya</taxon>
        <taxon>Basidiomycota</taxon>
        <taxon>Agaricomycotina</taxon>
        <taxon>Agaricomycetes</taxon>
        <taxon>Sebacinales</taxon>
        <taxon>Serendipitaceae</taxon>
        <taxon>Serendipita</taxon>
    </lineage>
</organism>
<protein>
    <submittedName>
        <fullName evidence="12">Glycoside hydrolase family 16 protein</fullName>
    </submittedName>
</protein>
<dbReference type="InterPro" id="IPR013320">
    <property type="entry name" value="ConA-like_dom_sf"/>
</dbReference>
<dbReference type="InterPro" id="IPR000757">
    <property type="entry name" value="Beta-glucanase-like"/>
</dbReference>
<keyword evidence="5 10" id="KW-1133">Transmembrane helix</keyword>
<evidence type="ECO:0000256" key="1">
    <source>
        <dbReference type="ARBA" id="ARBA00004606"/>
    </source>
</evidence>
<dbReference type="OrthoDB" id="412647at2759"/>
<comment type="subcellular location">
    <subcellularLocation>
        <location evidence="1">Membrane</location>
        <topology evidence="1">Single-pass type II membrane protein</topology>
    </subcellularLocation>
</comment>
<comment type="similarity">
    <text evidence="2">Belongs to the SKN1/KRE6 family.</text>
</comment>
<feature type="domain" description="GH16" evidence="11">
    <location>
        <begin position="190"/>
        <end position="575"/>
    </location>
</feature>
<evidence type="ECO:0000256" key="10">
    <source>
        <dbReference type="SAM" id="Phobius"/>
    </source>
</evidence>
<keyword evidence="4" id="KW-0735">Signal-anchor</keyword>
<dbReference type="PROSITE" id="PS51762">
    <property type="entry name" value="GH16_2"/>
    <property type="match status" value="1"/>
</dbReference>
<reference evidence="12 13" key="1">
    <citation type="submission" date="2014-04" db="EMBL/GenBank/DDBJ databases">
        <authorList>
            <consortium name="DOE Joint Genome Institute"/>
            <person name="Kuo A."/>
            <person name="Zuccaro A."/>
            <person name="Kohler A."/>
            <person name="Nagy L.G."/>
            <person name="Floudas D."/>
            <person name="Copeland A."/>
            <person name="Barry K.W."/>
            <person name="Cichocki N."/>
            <person name="Veneault-Fourrey C."/>
            <person name="LaButti K."/>
            <person name="Lindquist E.A."/>
            <person name="Lipzen A."/>
            <person name="Lundell T."/>
            <person name="Morin E."/>
            <person name="Murat C."/>
            <person name="Sun H."/>
            <person name="Tunlid A."/>
            <person name="Henrissat B."/>
            <person name="Grigoriev I.V."/>
            <person name="Hibbett D.S."/>
            <person name="Martin F."/>
            <person name="Nordberg H.P."/>
            <person name="Cantor M.N."/>
            <person name="Hua S.X."/>
        </authorList>
    </citation>
    <scope>NUCLEOTIDE SEQUENCE [LARGE SCALE GENOMIC DNA]</scope>
    <source>
        <strain evidence="12 13">MAFF 305830</strain>
    </source>
</reference>
<dbReference type="GO" id="GO:0015926">
    <property type="term" value="F:glucosidase activity"/>
    <property type="evidence" value="ECO:0007669"/>
    <property type="project" value="TreeGrafter"/>
</dbReference>
<keyword evidence="3 10" id="KW-0812">Transmembrane</keyword>
<keyword evidence="6 10" id="KW-0472">Membrane</keyword>
<dbReference type="HOGENOM" id="CLU_010811_3_1_1"/>
<dbReference type="GO" id="GO:0005886">
    <property type="term" value="C:plasma membrane"/>
    <property type="evidence" value="ECO:0007669"/>
    <property type="project" value="TreeGrafter"/>
</dbReference>
<keyword evidence="7" id="KW-0325">Glycoprotein</keyword>
<evidence type="ECO:0000259" key="11">
    <source>
        <dbReference type="PROSITE" id="PS51762"/>
    </source>
</evidence>
<dbReference type="Proteomes" id="UP000054097">
    <property type="component" value="Unassembled WGS sequence"/>
</dbReference>
<evidence type="ECO:0000313" key="13">
    <source>
        <dbReference type="Proteomes" id="UP000054097"/>
    </source>
</evidence>
<dbReference type="AlphaFoldDB" id="A0A0C3BAP3"/>
<name>A0A0C3BAP3_SERVB</name>
<dbReference type="InterPro" id="IPR005629">
    <property type="entry name" value="Skn1/Kre6/Sbg1"/>
</dbReference>
<dbReference type="EMBL" id="KN824292">
    <property type="protein sequence ID" value="KIM28521.1"/>
    <property type="molecule type" value="Genomic_DNA"/>
</dbReference>
<dbReference type="GO" id="GO:0006078">
    <property type="term" value="P:(1-&gt;6)-beta-D-glucan biosynthetic process"/>
    <property type="evidence" value="ECO:0007669"/>
    <property type="project" value="TreeGrafter"/>
</dbReference>
<keyword evidence="12" id="KW-0378">Hydrolase</keyword>